<keyword evidence="1" id="KW-0472">Membrane</keyword>
<keyword evidence="1" id="KW-0812">Transmembrane</keyword>
<reference evidence="2 3" key="1">
    <citation type="submission" date="2018-11" db="EMBL/GenBank/DDBJ databases">
        <title>Proposal to divide the Flavobacteriaceae and reorganize its genera based on Amino Acid Identity values calculated from whole genome sequences.</title>
        <authorList>
            <person name="Nicholson A.C."/>
            <person name="Gulvik C.A."/>
            <person name="Whitney A.M."/>
            <person name="Humrighouse B.W."/>
            <person name="Bell M."/>
            <person name="Holmes B."/>
            <person name="Steigerwalt A.G."/>
            <person name="Villarma A."/>
            <person name="Sheth M."/>
            <person name="Batra D."/>
            <person name="Pryor J."/>
            <person name="Bernardet J.-F."/>
            <person name="Hugo C."/>
            <person name="Kampfer P."/>
            <person name="Newman J."/>
            <person name="McQuiston J.R."/>
        </authorList>
    </citation>
    <scope>NUCLEOTIDE SEQUENCE [LARGE SCALE GENOMIC DNA]</scope>
    <source>
        <strain evidence="2 3">H5559</strain>
    </source>
</reference>
<accession>A0AAD0YPL2</accession>
<gene>
    <name evidence="2" type="ORF">EG352_01205</name>
</gene>
<evidence type="ECO:0000256" key="1">
    <source>
        <dbReference type="SAM" id="Phobius"/>
    </source>
</evidence>
<name>A0AAD0YPL2_CHRID</name>
<organism evidence="2 3">
    <name type="scientific">Chryseobacterium indologenes</name>
    <name type="common">Flavobacterium indologenes</name>
    <dbReference type="NCBI Taxonomy" id="253"/>
    <lineage>
        <taxon>Bacteria</taxon>
        <taxon>Pseudomonadati</taxon>
        <taxon>Bacteroidota</taxon>
        <taxon>Flavobacteriia</taxon>
        <taxon>Flavobacteriales</taxon>
        <taxon>Weeksellaceae</taxon>
        <taxon>Chryseobacterium group</taxon>
        <taxon>Chryseobacterium</taxon>
    </lineage>
</organism>
<protein>
    <submittedName>
        <fullName evidence="2">Uncharacterized protein</fullName>
    </submittedName>
</protein>
<dbReference type="EMBL" id="CP033930">
    <property type="protein sequence ID" value="AZB16489.1"/>
    <property type="molecule type" value="Genomic_DNA"/>
</dbReference>
<dbReference type="Proteomes" id="UP000269015">
    <property type="component" value="Chromosome"/>
</dbReference>
<evidence type="ECO:0000313" key="3">
    <source>
        <dbReference type="Proteomes" id="UP000269015"/>
    </source>
</evidence>
<feature type="transmembrane region" description="Helical" evidence="1">
    <location>
        <begin position="6"/>
        <end position="23"/>
    </location>
</feature>
<dbReference type="RefSeq" id="WP_027375342.1">
    <property type="nucleotide sequence ID" value="NZ_CP023968.1"/>
</dbReference>
<proteinExistence type="predicted"/>
<evidence type="ECO:0000313" key="2">
    <source>
        <dbReference type="EMBL" id="AZB16489.1"/>
    </source>
</evidence>
<sequence>MKTNLITRLYLITALCIFSFYYGKDINPNDKIIMYQNPAIKSSVTAHKTVTAKSGAVYDVHIISDNDGIIAKVELVFARDRNALIACINSCPQSPGHIDSQCALNCLGNYIDKDLNDPAVIAKIPIIFYLPLLGLKGKLEACLQNNTAEQCINNNINEIDNLLDKILKYL</sequence>
<dbReference type="AlphaFoldDB" id="A0AAD0YPL2"/>
<keyword evidence="1" id="KW-1133">Transmembrane helix</keyword>